<keyword evidence="3" id="KW-0539">Nucleus</keyword>
<evidence type="ECO:0000256" key="4">
    <source>
        <dbReference type="SAM" id="MobiDB-lite"/>
    </source>
</evidence>
<dbReference type="AlphaFoldDB" id="A0A9P6LSZ0"/>
<proteinExistence type="predicted"/>
<dbReference type="CDD" id="cd00086">
    <property type="entry name" value="homeodomain"/>
    <property type="match status" value="1"/>
</dbReference>
<evidence type="ECO:0000259" key="5">
    <source>
        <dbReference type="Pfam" id="PF05920"/>
    </source>
</evidence>
<evidence type="ECO:0000313" key="7">
    <source>
        <dbReference type="Proteomes" id="UP000749646"/>
    </source>
</evidence>
<dbReference type="GO" id="GO:0003677">
    <property type="term" value="F:DNA binding"/>
    <property type="evidence" value="ECO:0007669"/>
    <property type="project" value="UniProtKB-KW"/>
</dbReference>
<dbReference type="EMBL" id="JAAAHW010009722">
    <property type="protein sequence ID" value="KAF9937056.1"/>
    <property type="molecule type" value="Genomic_DNA"/>
</dbReference>
<dbReference type="OrthoDB" id="10056939at2759"/>
<dbReference type="InterPro" id="IPR001356">
    <property type="entry name" value="HD"/>
</dbReference>
<evidence type="ECO:0000256" key="2">
    <source>
        <dbReference type="ARBA" id="ARBA00023155"/>
    </source>
</evidence>
<dbReference type="Proteomes" id="UP000749646">
    <property type="component" value="Unassembled WGS sequence"/>
</dbReference>
<reference evidence="6" key="1">
    <citation type="journal article" date="2020" name="Fungal Divers.">
        <title>Resolving the Mortierellaceae phylogeny through synthesis of multi-gene phylogenetics and phylogenomics.</title>
        <authorList>
            <person name="Vandepol N."/>
            <person name="Liber J."/>
            <person name="Desiro A."/>
            <person name="Na H."/>
            <person name="Kennedy M."/>
            <person name="Barry K."/>
            <person name="Grigoriev I.V."/>
            <person name="Miller A.N."/>
            <person name="O'Donnell K."/>
            <person name="Stajich J.E."/>
            <person name="Bonito G."/>
        </authorList>
    </citation>
    <scope>NUCLEOTIDE SEQUENCE</scope>
    <source>
        <strain evidence="6">MES-2147</strain>
    </source>
</reference>
<dbReference type="InterPro" id="IPR008422">
    <property type="entry name" value="KN_HD"/>
</dbReference>
<dbReference type="Gene3D" id="1.10.10.60">
    <property type="entry name" value="Homeodomain-like"/>
    <property type="match status" value="1"/>
</dbReference>
<keyword evidence="7" id="KW-1185">Reference proteome</keyword>
<feature type="domain" description="KN homeodomain" evidence="5">
    <location>
        <begin position="154"/>
        <end position="185"/>
    </location>
</feature>
<feature type="region of interest" description="Disordered" evidence="4">
    <location>
        <begin position="108"/>
        <end position="139"/>
    </location>
</feature>
<organism evidence="6 7">
    <name type="scientific">Modicella reniformis</name>
    <dbReference type="NCBI Taxonomy" id="1440133"/>
    <lineage>
        <taxon>Eukaryota</taxon>
        <taxon>Fungi</taxon>
        <taxon>Fungi incertae sedis</taxon>
        <taxon>Mucoromycota</taxon>
        <taxon>Mortierellomycotina</taxon>
        <taxon>Mortierellomycetes</taxon>
        <taxon>Mortierellales</taxon>
        <taxon>Mortierellaceae</taxon>
        <taxon>Modicella</taxon>
    </lineage>
</organism>
<keyword evidence="2" id="KW-0371">Homeobox</keyword>
<accession>A0A9P6LSZ0</accession>
<evidence type="ECO:0000256" key="1">
    <source>
        <dbReference type="ARBA" id="ARBA00023125"/>
    </source>
</evidence>
<evidence type="ECO:0000256" key="3">
    <source>
        <dbReference type="ARBA" id="ARBA00023242"/>
    </source>
</evidence>
<dbReference type="Pfam" id="PF05920">
    <property type="entry name" value="Homeobox_KN"/>
    <property type="match status" value="1"/>
</dbReference>
<sequence length="185" mass="21178">MLFPPRNVTPQAQPGMLESLRLPSLDMFSSSHLYGYASNLHAIFQELDKETSAEGIMNNRKRFLSIYREMQAVPIPETNVESTMLLREAHALNPTHRARCLSLLRMSKEVQDPEPDSRGKKSSQETKASDHPSANECSIRRQHKMHYTSILKSWIDNHADNPFPSKKEKAELCMKSSITERQLNN</sequence>
<comment type="caution">
    <text evidence="6">The sequence shown here is derived from an EMBL/GenBank/DDBJ whole genome shotgun (WGS) entry which is preliminary data.</text>
</comment>
<feature type="compositionally biased region" description="Basic and acidic residues" evidence="4">
    <location>
        <begin position="108"/>
        <end position="130"/>
    </location>
</feature>
<dbReference type="SUPFAM" id="SSF46689">
    <property type="entry name" value="Homeodomain-like"/>
    <property type="match status" value="1"/>
</dbReference>
<dbReference type="InterPro" id="IPR009057">
    <property type="entry name" value="Homeodomain-like_sf"/>
</dbReference>
<protein>
    <recommendedName>
        <fullName evidence="5">KN homeodomain domain-containing protein</fullName>
    </recommendedName>
</protein>
<evidence type="ECO:0000313" key="6">
    <source>
        <dbReference type="EMBL" id="KAF9937056.1"/>
    </source>
</evidence>
<dbReference type="GO" id="GO:0006355">
    <property type="term" value="P:regulation of DNA-templated transcription"/>
    <property type="evidence" value="ECO:0007669"/>
    <property type="project" value="InterPro"/>
</dbReference>
<gene>
    <name evidence="6" type="ORF">BGZ65_001862</name>
</gene>
<keyword evidence="1" id="KW-0238">DNA-binding</keyword>
<name>A0A9P6LSZ0_9FUNG</name>
<feature type="non-terminal residue" evidence="6">
    <location>
        <position position="185"/>
    </location>
</feature>